<feature type="coiled-coil region" evidence="1">
    <location>
        <begin position="87"/>
        <end position="114"/>
    </location>
</feature>
<comment type="caution">
    <text evidence="4">The sequence shown here is derived from an EMBL/GenBank/DDBJ whole genome shotgun (WGS) entry which is preliminary data.</text>
</comment>
<evidence type="ECO:0000256" key="2">
    <source>
        <dbReference type="SAM" id="MobiDB-lite"/>
    </source>
</evidence>
<dbReference type="OrthoDB" id="423009at2759"/>
<keyword evidence="1" id="KW-0175">Coiled coil</keyword>
<feature type="region of interest" description="Disordered" evidence="2">
    <location>
        <begin position="49"/>
        <end position="70"/>
    </location>
</feature>
<dbReference type="Proteomes" id="UP000604046">
    <property type="component" value="Unassembled WGS sequence"/>
</dbReference>
<dbReference type="AlphaFoldDB" id="A0A812Q651"/>
<sequence>MKAGKRGVQRQTGLLFGGERLVEDVVPTVCFDLSESQEMADGFTEKECELPGTSVSTTSHGSDARRLAGNASTLTPPTVAEHYGALLQREEEARIRVEEKLRLAEERLRCCRDEMRKREQYFDEEKQKLLDLLEEKDQVLAYEQSQLDARVLEDGSPGCELHLVHELKCLKSSLDYATKLQACRENTSQFACAVAKAMAAGFHSLPGRWQIYLLLIAAEGYAIMRGAWGQCPKEPPMPADFSFSRQMFTFWATETVADGEEYFCKIEQRPFGSALFIRELGYVGSAKRQWPCMPWNHCDFQILNCQGEVVYKGTAETMDSFQDPGRQVLAYRFTHADGSYIGRTSELPNLMIHLGGIAEKRDQVMMVRDTGDNLVLEVEKDPSQNFWVTSWKGSIHSRGVTGFADVNSVPMADPLFVSFLVSMQFRSKGLFSPFTTGILLLLLAAVVCYGVRRWRRYVAERSEAAEEIDLADLLPDSSPLIEQGCCAGSRAR</sequence>
<gene>
    <name evidence="4" type="ORF">SNAT2548_LOCUS20585</name>
</gene>
<dbReference type="EMBL" id="CAJNDS010002214">
    <property type="protein sequence ID" value="CAE7376872.1"/>
    <property type="molecule type" value="Genomic_DNA"/>
</dbReference>
<reference evidence="4" key="1">
    <citation type="submission" date="2021-02" db="EMBL/GenBank/DDBJ databases">
        <authorList>
            <person name="Dougan E. K."/>
            <person name="Rhodes N."/>
            <person name="Thang M."/>
            <person name="Chan C."/>
        </authorList>
    </citation>
    <scope>NUCLEOTIDE SEQUENCE</scope>
</reference>
<evidence type="ECO:0000313" key="5">
    <source>
        <dbReference type="Proteomes" id="UP000604046"/>
    </source>
</evidence>
<keyword evidence="3" id="KW-1133">Transmembrane helix</keyword>
<organism evidence="4 5">
    <name type="scientific">Symbiodinium natans</name>
    <dbReference type="NCBI Taxonomy" id="878477"/>
    <lineage>
        <taxon>Eukaryota</taxon>
        <taxon>Sar</taxon>
        <taxon>Alveolata</taxon>
        <taxon>Dinophyceae</taxon>
        <taxon>Suessiales</taxon>
        <taxon>Symbiodiniaceae</taxon>
        <taxon>Symbiodinium</taxon>
    </lineage>
</organism>
<protein>
    <submittedName>
        <fullName evidence="4">Uncharacterized protein</fullName>
    </submittedName>
</protein>
<feature type="transmembrane region" description="Helical" evidence="3">
    <location>
        <begin position="430"/>
        <end position="451"/>
    </location>
</feature>
<accession>A0A812Q651</accession>
<keyword evidence="3" id="KW-0472">Membrane</keyword>
<proteinExistence type="predicted"/>
<evidence type="ECO:0000313" key="4">
    <source>
        <dbReference type="EMBL" id="CAE7376872.1"/>
    </source>
</evidence>
<name>A0A812Q651_9DINO</name>
<evidence type="ECO:0000256" key="1">
    <source>
        <dbReference type="SAM" id="Coils"/>
    </source>
</evidence>
<keyword evidence="5" id="KW-1185">Reference proteome</keyword>
<keyword evidence="3" id="KW-0812">Transmembrane</keyword>
<evidence type="ECO:0000256" key="3">
    <source>
        <dbReference type="SAM" id="Phobius"/>
    </source>
</evidence>